<dbReference type="EMBL" id="CM008051">
    <property type="protein sequence ID" value="PAN33703.1"/>
    <property type="molecule type" value="Genomic_DNA"/>
</dbReference>
<gene>
    <name evidence="2" type="ORF">PAHAL_6G039200</name>
</gene>
<evidence type="ECO:0000313" key="2">
    <source>
        <dbReference type="EMBL" id="PAN33703.1"/>
    </source>
</evidence>
<dbReference type="Gramene" id="PAN33703">
    <property type="protein sequence ID" value="PAN33703"/>
    <property type="gene ID" value="PAHAL_6G039200"/>
</dbReference>
<organism evidence="2">
    <name type="scientific">Panicum hallii</name>
    <dbReference type="NCBI Taxonomy" id="206008"/>
    <lineage>
        <taxon>Eukaryota</taxon>
        <taxon>Viridiplantae</taxon>
        <taxon>Streptophyta</taxon>
        <taxon>Embryophyta</taxon>
        <taxon>Tracheophyta</taxon>
        <taxon>Spermatophyta</taxon>
        <taxon>Magnoliopsida</taxon>
        <taxon>Liliopsida</taxon>
        <taxon>Poales</taxon>
        <taxon>Poaceae</taxon>
        <taxon>PACMAD clade</taxon>
        <taxon>Panicoideae</taxon>
        <taxon>Panicodae</taxon>
        <taxon>Paniceae</taxon>
        <taxon>Panicinae</taxon>
        <taxon>Panicum</taxon>
        <taxon>Panicum sect. Panicum</taxon>
    </lineage>
</organism>
<feature type="region of interest" description="Disordered" evidence="1">
    <location>
        <begin position="65"/>
        <end position="134"/>
    </location>
</feature>
<dbReference type="Proteomes" id="UP000243499">
    <property type="component" value="Chromosome 6"/>
</dbReference>
<protein>
    <submittedName>
        <fullName evidence="2">Uncharacterized protein</fullName>
    </submittedName>
</protein>
<name>A0A2S3I0B9_9POAL</name>
<accession>A0A2S3I0B9</accession>
<dbReference type="AlphaFoldDB" id="A0A2S3I0B9"/>
<reference evidence="2" key="1">
    <citation type="submission" date="2018-04" db="EMBL/GenBank/DDBJ databases">
        <title>WGS assembly of Panicum hallii.</title>
        <authorList>
            <person name="Lovell J."/>
            <person name="Jenkins J."/>
            <person name="Lowry D."/>
            <person name="Mamidi S."/>
            <person name="Sreedasyam A."/>
            <person name="Weng X."/>
            <person name="Barry K."/>
            <person name="Bonette J."/>
            <person name="Campitelli B."/>
            <person name="Daum C."/>
            <person name="Gordon S."/>
            <person name="Gould B."/>
            <person name="Lipzen A."/>
            <person name="Macqueen A."/>
            <person name="Palacio-Mejia J."/>
            <person name="Plott C."/>
            <person name="Shakirov E."/>
            <person name="Shu S."/>
            <person name="Yoshinaga Y."/>
            <person name="Zane M."/>
            <person name="Rokhsar D."/>
            <person name="Grimwood J."/>
            <person name="Schmutz J."/>
            <person name="Juenger T."/>
        </authorList>
    </citation>
    <scope>NUCLEOTIDE SEQUENCE [LARGE SCALE GENOMIC DNA]</scope>
    <source>
        <strain evidence="2">FIL2</strain>
    </source>
</reference>
<evidence type="ECO:0000256" key="1">
    <source>
        <dbReference type="SAM" id="MobiDB-lite"/>
    </source>
</evidence>
<proteinExistence type="predicted"/>
<sequence>MARAPTHVLLRWPHELALDRQRSQSRPPSLCRFACYCQYRTSSSKSLLVLVVNHPVHDAAAGWARPGRRQVPGGEQGRVGGGRTEEGLVHPVRPSVSARRPWLPPAACADAPRRRQEPPRPPARRPAAAQTRRVPGCRGCSRRVRLARSPAPALPIPLQCTIALLGTAAEWEKHQSCVVCSSNPTGPQTRHYNWAAGDKHNPGRFGSISPAPGTIIANATDGYVCAPGGDADKD</sequence>